<dbReference type="EMBL" id="FXUF01000006">
    <property type="protein sequence ID" value="SMP56066.1"/>
    <property type="molecule type" value="Genomic_DNA"/>
</dbReference>
<evidence type="ECO:0000256" key="2">
    <source>
        <dbReference type="ARBA" id="ARBA00022475"/>
    </source>
</evidence>
<feature type="transmembrane region" description="Helical" evidence="7">
    <location>
        <begin position="277"/>
        <end position="304"/>
    </location>
</feature>
<gene>
    <name evidence="10" type="ORF">SAMN06296020_10615</name>
</gene>
<dbReference type="Proteomes" id="UP001158066">
    <property type="component" value="Unassembled WGS sequence"/>
</dbReference>
<sequence>MLILENISLAFSSIRVNKMRSFLTMLGMIIGISSVISIVSLGDTMRSVIADEFENIGTTLAYSYIMSESDYYSSNETYTYEDIENIKEAFGDQVAYISTGARASGKIQNGKVIKDATLEGLAENPEVYKQLNMMHGKMFSNNDIKNSRPYIIIEDTTAEEIFGTKNALGKMLRIQVNENLLEFTVTGIYQNNDSALKKLLGGSQTRAVTYVPETVITEKDGWFWSIEISSSKEISVEEFKAKFINYVSRSKGIKPENIRYYTAEEEMKSIDGMMSTLSLVVGAIAAISLVVGGIGIMNIMLVSVTERTREIGIRKALGARMEDILLQFLVESAIISAAGGMVGTILGTSVVAIGSMAFGITAIVKPQVVLTAVVFSAMVGIFFGLYPARKAAKADPIDALRYE</sequence>
<dbReference type="InterPro" id="IPR003838">
    <property type="entry name" value="ABC3_permease_C"/>
</dbReference>
<evidence type="ECO:0000256" key="6">
    <source>
        <dbReference type="ARBA" id="ARBA00038076"/>
    </source>
</evidence>
<feature type="domain" description="ABC3 transporter permease C-terminal" evidence="8">
    <location>
        <begin position="283"/>
        <end position="396"/>
    </location>
</feature>
<dbReference type="Pfam" id="PF02687">
    <property type="entry name" value="FtsX"/>
    <property type="match status" value="1"/>
</dbReference>
<dbReference type="GO" id="GO:0005886">
    <property type="term" value="C:plasma membrane"/>
    <property type="evidence" value="ECO:0007669"/>
    <property type="project" value="UniProtKB-SubCell"/>
</dbReference>
<dbReference type="Pfam" id="PF12704">
    <property type="entry name" value="MacB_PCD"/>
    <property type="match status" value="1"/>
</dbReference>
<feature type="transmembrane region" description="Helical" evidence="7">
    <location>
        <begin position="21"/>
        <end position="42"/>
    </location>
</feature>
<organism evidence="10 11">
    <name type="scientific">Anoxynatronum buryatiense</name>
    <dbReference type="NCBI Taxonomy" id="489973"/>
    <lineage>
        <taxon>Bacteria</taxon>
        <taxon>Bacillati</taxon>
        <taxon>Bacillota</taxon>
        <taxon>Clostridia</taxon>
        <taxon>Eubacteriales</taxon>
        <taxon>Clostridiaceae</taxon>
        <taxon>Anoxynatronum</taxon>
    </lineage>
</organism>
<feature type="domain" description="MacB-like periplasmic core" evidence="9">
    <location>
        <begin position="21"/>
        <end position="242"/>
    </location>
</feature>
<evidence type="ECO:0000313" key="11">
    <source>
        <dbReference type="Proteomes" id="UP001158066"/>
    </source>
</evidence>
<dbReference type="AlphaFoldDB" id="A0AA46AJ32"/>
<proteinExistence type="inferred from homology"/>
<comment type="similarity">
    <text evidence="6">Belongs to the ABC-4 integral membrane protein family.</text>
</comment>
<dbReference type="PANTHER" id="PTHR30572:SF4">
    <property type="entry name" value="ABC TRANSPORTER PERMEASE YTRF"/>
    <property type="match status" value="1"/>
</dbReference>
<evidence type="ECO:0000256" key="5">
    <source>
        <dbReference type="ARBA" id="ARBA00023136"/>
    </source>
</evidence>
<evidence type="ECO:0000259" key="9">
    <source>
        <dbReference type="Pfam" id="PF12704"/>
    </source>
</evidence>
<dbReference type="InterPro" id="IPR050250">
    <property type="entry name" value="Macrolide_Exporter_MacB"/>
</dbReference>
<evidence type="ECO:0000313" key="10">
    <source>
        <dbReference type="EMBL" id="SMP56066.1"/>
    </source>
</evidence>
<keyword evidence="11" id="KW-1185">Reference proteome</keyword>
<evidence type="ECO:0000256" key="4">
    <source>
        <dbReference type="ARBA" id="ARBA00022989"/>
    </source>
</evidence>
<keyword evidence="5 7" id="KW-0472">Membrane</keyword>
<feature type="transmembrane region" description="Helical" evidence="7">
    <location>
        <begin position="324"/>
        <end position="347"/>
    </location>
</feature>
<keyword evidence="2" id="KW-1003">Cell membrane</keyword>
<evidence type="ECO:0000256" key="1">
    <source>
        <dbReference type="ARBA" id="ARBA00004651"/>
    </source>
</evidence>
<evidence type="ECO:0000256" key="7">
    <source>
        <dbReference type="SAM" id="Phobius"/>
    </source>
</evidence>
<evidence type="ECO:0000256" key="3">
    <source>
        <dbReference type="ARBA" id="ARBA00022692"/>
    </source>
</evidence>
<dbReference type="RefSeq" id="WP_283409187.1">
    <property type="nucleotide sequence ID" value="NZ_FXUF01000006.1"/>
</dbReference>
<accession>A0AA46AJ32</accession>
<protein>
    <submittedName>
        <fullName evidence="10">ABC transport system permease protein</fullName>
    </submittedName>
</protein>
<keyword evidence="4 7" id="KW-1133">Transmembrane helix</keyword>
<evidence type="ECO:0000259" key="8">
    <source>
        <dbReference type="Pfam" id="PF02687"/>
    </source>
</evidence>
<dbReference type="GO" id="GO:0022857">
    <property type="term" value="F:transmembrane transporter activity"/>
    <property type="evidence" value="ECO:0007669"/>
    <property type="project" value="TreeGrafter"/>
</dbReference>
<dbReference type="InterPro" id="IPR025857">
    <property type="entry name" value="MacB_PCD"/>
</dbReference>
<name>A0AA46AJ32_9CLOT</name>
<comment type="subcellular location">
    <subcellularLocation>
        <location evidence="1">Cell membrane</location>
        <topology evidence="1">Multi-pass membrane protein</topology>
    </subcellularLocation>
</comment>
<reference evidence="10" key="1">
    <citation type="submission" date="2017-05" db="EMBL/GenBank/DDBJ databases">
        <authorList>
            <person name="Varghese N."/>
            <person name="Submissions S."/>
        </authorList>
    </citation>
    <scope>NUCLEOTIDE SEQUENCE</scope>
    <source>
        <strain evidence="10">Su22</strain>
    </source>
</reference>
<feature type="transmembrane region" description="Helical" evidence="7">
    <location>
        <begin position="367"/>
        <end position="386"/>
    </location>
</feature>
<dbReference type="PANTHER" id="PTHR30572">
    <property type="entry name" value="MEMBRANE COMPONENT OF TRANSPORTER-RELATED"/>
    <property type="match status" value="1"/>
</dbReference>
<keyword evidence="3 7" id="KW-0812">Transmembrane</keyword>
<comment type="caution">
    <text evidence="10">The sequence shown here is derived from an EMBL/GenBank/DDBJ whole genome shotgun (WGS) entry which is preliminary data.</text>
</comment>